<organism evidence="2 3">
    <name type="scientific">Microbacterium aurantiacum</name>
    <dbReference type="NCBI Taxonomy" id="162393"/>
    <lineage>
        <taxon>Bacteria</taxon>
        <taxon>Bacillati</taxon>
        <taxon>Actinomycetota</taxon>
        <taxon>Actinomycetes</taxon>
        <taxon>Micrococcales</taxon>
        <taxon>Microbacteriaceae</taxon>
        <taxon>Microbacterium</taxon>
    </lineage>
</organism>
<protein>
    <submittedName>
        <fullName evidence="2">Membrane protein</fullName>
    </submittedName>
</protein>
<name>A0A0N0RRC2_9MICO</name>
<dbReference type="InterPro" id="IPR018730">
    <property type="entry name" value="DUF2273"/>
</dbReference>
<gene>
    <name evidence="2" type="ORF">XI38_12115</name>
</gene>
<dbReference type="EMBL" id="LAVO01000012">
    <property type="protein sequence ID" value="KOS10229.1"/>
    <property type="molecule type" value="Genomic_DNA"/>
</dbReference>
<dbReference type="PATRIC" id="fig|84292.3.peg.2461"/>
<keyword evidence="1" id="KW-0472">Membrane</keyword>
<feature type="transmembrane region" description="Helical" evidence="1">
    <location>
        <begin position="6"/>
        <end position="39"/>
    </location>
</feature>
<dbReference type="OrthoDB" id="4570571at2"/>
<keyword evidence="1" id="KW-0812">Transmembrane</keyword>
<dbReference type="Proteomes" id="UP000037737">
    <property type="component" value="Unassembled WGS sequence"/>
</dbReference>
<evidence type="ECO:0000313" key="3">
    <source>
        <dbReference type="Proteomes" id="UP000037737"/>
    </source>
</evidence>
<dbReference type="KEGG" id="mcw:A8L33_06375"/>
<keyword evidence="3" id="KW-1185">Reference proteome</keyword>
<dbReference type="Pfam" id="PF10031">
    <property type="entry name" value="DUF2273"/>
    <property type="match status" value="1"/>
</dbReference>
<accession>A0A0N0RRC2</accession>
<sequence>MNATVIGALMGAVLAFAALVFGFWGFLLVALFMGVGALIGRFASGKVDVRGLTDALTGRRSS</sequence>
<proteinExistence type="predicted"/>
<keyword evidence="1" id="KW-1133">Transmembrane helix</keyword>
<comment type="caution">
    <text evidence="2">The sequence shown here is derived from an EMBL/GenBank/DDBJ whole genome shotgun (WGS) entry which is preliminary data.</text>
</comment>
<evidence type="ECO:0000313" key="2">
    <source>
        <dbReference type="EMBL" id="KOS10229.1"/>
    </source>
</evidence>
<reference evidence="2" key="1">
    <citation type="submission" date="2015-04" db="EMBL/GenBank/DDBJ databases">
        <title>Complete genome sequence of Microbacterium chocolatum SIT 101, a bacterium enantioselectively hydrolyzing mesomeric diesters.</title>
        <authorList>
            <person name="Li X."/>
            <person name="Xu Y."/>
        </authorList>
    </citation>
    <scope>NUCLEOTIDE SEQUENCE [LARGE SCALE GENOMIC DNA]</scope>
    <source>
        <strain evidence="2">SIT 101</strain>
    </source>
</reference>
<evidence type="ECO:0000256" key="1">
    <source>
        <dbReference type="SAM" id="Phobius"/>
    </source>
</evidence>
<dbReference type="AlphaFoldDB" id="A0A0N0RRC2"/>